<dbReference type="PANTHER" id="PTHR30100:SF1">
    <property type="entry name" value="PHOSPHATE ACYLTRANSFERASE"/>
    <property type="match status" value="1"/>
</dbReference>
<comment type="similarity">
    <text evidence="10">Belongs to the PlsX family.</text>
</comment>
<dbReference type="GO" id="GO:0043811">
    <property type="term" value="F:phosphate:acyl-[acyl carrier protein] acyltransferase activity"/>
    <property type="evidence" value="ECO:0007669"/>
    <property type="project" value="UniProtKB-UniRule"/>
</dbReference>
<dbReference type="GO" id="GO:0005737">
    <property type="term" value="C:cytoplasm"/>
    <property type="evidence" value="ECO:0007669"/>
    <property type="project" value="UniProtKB-SubCell"/>
</dbReference>
<evidence type="ECO:0000256" key="6">
    <source>
        <dbReference type="ARBA" id="ARBA00023209"/>
    </source>
</evidence>
<dbReference type="GO" id="GO:0008654">
    <property type="term" value="P:phospholipid biosynthetic process"/>
    <property type="evidence" value="ECO:0007669"/>
    <property type="project" value="UniProtKB-KW"/>
</dbReference>
<comment type="pathway">
    <text evidence="10">Lipid metabolism; phospholipid metabolism.</text>
</comment>
<dbReference type="EMBL" id="CP060696">
    <property type="protein sequence ID" value="QNO16833.1"/>
    <property type="molecule type" value="Genomic_DNA"/>
</dbReference>
<keyword evidence="12" id="KW-1185">Reference proteome</keyword>
<dbReference type="Proteomes" id="UP000516046">
    <property type="component" value="Chromosome"/>
</dbReference>
<keyword evidence="3 10" id="KW-0444">Lipid biosynthesis</keyword>
<evidence type="ECO:0000256" key="1">
    <source>
        <dbReference type="ARBA" id="ARBA00001232"/>
    </source>
</evidence>
<evidence type="ECO:0000256" key="4">
    <source>
        <dbReference type="ARBA" id="ARBA00022679"/>
    </source>
</evidence>
<gene>
    <name evidence="10 11" type="primary">plsX</name>
    <name evidence="11" type="ORF">H6X83_07555</name>
</gene>
<dbReference type="GO" id="GO:0006633">
    <property type="term" value="P:fatty acid biosynthetic process"/>
    <property type="evidence" value="ECO:0007669"/>
    <property type="project" value="UniProtKB-UniRule"/>
</dbReference>
<name>A0A7G9WDS1_9FIRM</name>
<evidence type="ECO:0000313" key="11">
    <source>
        <dbReference type="EMBL" id="QNO16833.1"/>
    </source>
</evidence>
<evidence type="ECO:0000256" key="8">
    <source>
        <dbReference type="ARBA" id="ARBA00024069"/>
    </source>
</evidence>
<dbReference type="SUPFAM" id="SSF53659">
    <property type="entry name" value="Isocitrate/Isopropylmalate dehydrogenase-like"/>
    <property type="match status" value="1"/>
</dbReference>
<evidence type="ECO:0000256" key="3">
    <source>
        <dbReference type="ARBA" id="ARBA00022516"/>
    </source>
</evidence>
<dbReference type="NCBIfam" id="TIGR00182">
    <property type="entry name" value="plsX"/>
    <property type="match status" value="1"/>
</dbReference>
<comment type="catalytic activity">
    <reaction evidence="1 10">
        <text>a fatty acyl-[ACP] + phosphate = an acyl phosphate + holo-[ACP]</text>
        <dbReference type="Rhea" id="RHEA:42292"/>
        <dbReference type="Rhea" id="RHEA-COMP:9685"/>
        <dbReference type="Rhea" id="RHEA-COMP:14125"/>
        <dbReference type="ChEBI" id="CHEBI:43474"/>
        <dbReference type="ChEBI" id="CHEBI:59918"/>
        <dbReference type="ChEBI" id="CHEBI:64479"/>
        <dbReference type="ChEBI" id="CHEBI:138651"/>
        <dbReference type="EC" id="2.3.1.274"/>
    </reaction>
</comment>
<protein>
    <recommendedName>
        <fullName evidence="8 10">Phosphate acyltransferase</fullName>
        <ecNumber evidence="8 10">2.3.1.274</ecNumber>
    </recommendedName>
    <alternativeName>
        <fullName evidence="10">Acyl-ACP phosphotransacylase</fullName>
    </alternativeName>
    <alternativeName>
        <fullName evidence="10">Acyl-[acyl-carrier-protein]--phosphate acyltransferase</fullName>
    </alternativeName>
    <alternativeName>
        <fullName evidence="10">Phosphate-acyl-ACP acyltransferase</fullName>
    </alternativeName>
</protein>
<dbReference type="RefSeq" id="WP_212505900.1">
    <property type="nucleotide sequence ID" value="NZ_CP060696.1"/>
</dbReference>
<evidence type="ECO:0000313" key="12">
    <source>
        <dbReference type="Proteomes" id="UP000516046"/>
    </source>
</evidence>
<comment type="subcellular location">
    <subcellularLocation>
        <location evidence="10">Cytoplasm</location>
    </subcellularLocation>
    <text evidence="10">Associated with the membrane possibly through PlsY.</text>
</comment>
<dbReference type="PANTHER" id="PTHR30100">
    <property type="entry name" value="FATTY ACID/PHOSPHOLIPID SYNTHESIS PROTEIN PLSX"/>
    <property type="match status" value="1"/>
</dbReference>
<evidence type="ECO:0000256" key="5">
    <source>
        <dbReference type="ARBA" id="ARBA00023098"/>
    </source>
</evidence>
<dbReference type="AlphaFoldDB" id="A0A7G9WDS1"/>
<dbReference type="HAMAP" id="MF_00019">
    <property type="entry name" value="PlsX"/>
    <property type="match status" value="1"/>
</dbReference>
<keyword evidence="4 10" id="KW-0808">Transferase</keyword>
<keyword evidence="11" id="KW-0012">Acyltransferase</keyword>
<keyword evidence="5 10" id="KW-0443">Lipid metabolism</keyword>
<evidence type="ECO:0000256" key="10">
    <source>
        <dbReference type="HAMAP-Rule" id="MF_00019"/>
    </source>
</evidence>
<dbReference type="InterPro" id="IPR012281">
    <property type="entry name" value="Phospholipid_synth_PlsX-like"/>
</dbReference>
<sequence length="340" mass="35876">MKIIVDAFGGDNAPLEIMKGCAQAVQELGIEVLLTGRKDAILQTAKENAISMEHMEICDCPDVIDMNSAGTDIMRAGKNSSMAVGLQKLAEGAGDAFISAGNSGALTVGATFLVKRIKGIKRVAFAPVMPSAESCFMLIDGGANVDCKPEMLNQFGLMGSIYMKKVMNVQNPRVGLLNVGTEEHKGGELQHGAYALLKESGLNFTGNVEARDVPDGVVDVLVADGFSGNVLLKTFEGTAMMILHKFKSVLTGSLKNKLAASVMLKDIGALKKTMDYKEYGGAPLLGCAKPVFKSHGNADAKTFFNALRLTKGYVEGNVAGEIAQSVAAYKEKASQAEAAE</sequence>
<keyword evidence="2 10" id="KW-0963">Cytoplasm</keyword>
<evidence type="ECO:0000256" key="2">
    <source>
        <dbReference type="ARBA" id="ARBA00022490"/>
    </source>
</evidence>
<organism evidence="11 12">
    <name type="scientific">Caproicibacterium amylolyticum</name>
    <dbReference type="NCBI Taxonomy" id="2766537"/>
    <lineage>
        <taxon>Bacteria</taxon>
        <taxon>Bacillati</taxon>
        <taxon>Bacillota</taxon>
        <taxon>Clostridia</taxon>
        <taxon>Eubacteriales</taxon>
        <taxon>Oscillospiraceae</taxon>
        <taxon>Caproicibacterium</taxon>
    </lineage>
</organism>
<reference evidence="11 12" key="1">
    <citation type="submission" date="2020-08" db="EMBL/GenBank/DDBJ databases">
        <authorList>
            <person name="Ren C."/>
            <person name="Gu Y."/>
            <person name="Xu Y."/>
        </authorList>
    </citation>
    <scope>NUCLEOTIDE SEQUENCE [LARGE SCALE GENOMIC DNA]</scope>
    <source>
        <strain evidence="11 12">LBM18003</strain>
    </source>
</reference>
<comment type="subunit">
    <text evidence="9 10">Homodimer. Probably interacts with PlsY.</text>
</comment>
<dbReference type="UniPathway" id="UPA00085"/>
<dbReference type="Gene3D" id="3.40.718.10">
    <property type="entry name" value="Isopropylmalate Dehydrogenase"/>
    <property type="match status" value="1"/>
</dbReference>
<dbReference type="InterPro" id="IPR003664">
    <property type="entry name" value="FA_synthesis"/>
</dbReference>
<dbReference type="EC" id="2.3.1.274" evidence="8 10"/>
<dbReference type="PIRSF" id="PIRSF002465">
    <property type="entry name" value="Phsphlp_syn_PlsX"/>
    <property type="match status" value="1"/>
</dbReference>
<dbReference type="Pfam" id="PF02504">
    <property type="entry name" value="FA_synthesis"/>
    <property type="match status" value="1"/>
</dbReference>
<proteinExistence type="inferred from homology"/>
<comment type="function">
    <text evidence="10">Catalyzes the reversible formation of acyl-phosphate (acyl-PO(4)) from acyl-[acyl-carrier-protein] (acyl-ACP). This enzyme utilizes acyl-ACP as fatty acyl donor, but not acyl-CoA.</text>
</comment>
<evidence type="ECO:0000256" key="9">
    <source>
        <dbReference type="ARBA" id="ARBA00046608"/>
    </source>
</evidence>
<evidence type="ECO:0000256" key="7">
    <source>
        <dbReference type="ARBA" id="ARBA00023264"/>
    </source>
</evidence>
<dbReference type="KEGG" id="caml:H6X83_07555"/>
<keyword evidence="6 10" id="KW-0594">Phospholipid biosynthesis</keyword>
<accession>A0A7G9WDS1</accession>
<keyword evidence="7 10" id="KW-1208">Phospholipid metabolism</keyword>